<feature type="region of interest" description="Disordered" evidence="1">
    <location>
        <begin position="280"/>
        <end position="300"/>
    </location>
</feature>
<feature type="compositionally biased region" description="Polar residues" evidence="1">
    <location>
        <begin position="450"/>
        <end position="467"/>
    </location>
</feature>
<protein>
    <submittedName>
        <fullName evidence="2">Uncharacterized protein</fullName>
    </submittedName>
</protein>
<accession>A0ABN8D9L6</accession>
<feature type="compositionally biased region" description="Polar residues" evidence="1">
    <location>
        <begin position="186"/>
        <end position="202"/>
    </location>
</feature>
<gene>
    <name evidence="2" type="ORF">PBS001_LOCUS7745</name>
</gene>
<feature type="region of interest" description="Disordered" evidence="1">
    <location>
        <begin position="337"/>
        <end position="547"/>
    </location>
</feature>
<feature type="compositionally biased region" description="Low complexity" evidence="1">
    <location>
        <begin position="526"/>
        <end position="539"/>
    </location>
</feature>
<keyword evidence="3" id="KW-1185">Reference proteome</keyword>
<evidence type="ECO:0000256" key="1">
    <source>
        <dbReference type="SAM" id="MobiDB-lite"/>
    </source>
</evidence>
<organism evidence="2 3">
    <name type="scientific">Peronospora belbahrii</name>
    <dbReference type="NCBI Taxonomy" id="622444"/>
    <lineage>
        <taxon>Eukaryota</taxon>
        <taxon>Sar</taxon>
        <taxon>Stramenopiles</taxon>
        <taxon>Oomycota</taxon>
        <taxon>Peronosporomycetes</taxon>
        <taxon>Peronosporales</taxon>
        <taxon>Peronosporaceae</taxon>
        <taxon>Peronospora</taxon>
    </lineage>
</organism>
<evidence type="ECO:0000313" key="2">
    <source>
        <dbReference type="EMBL" id="CAH0521286.1"/>
    </source>
</evidence>
<name>A0ABN8D9L6_9STRA</name>
<evidence type="ECO:0000313" key="3">
    <source>
        <dbReference type="Proteomes" id="UP001158986"/>
    </source>
</evidence>
<dbReference type="Proteomes" id="UP001158986">
    <property type="component" value="Unassembled WGS sequence"/>
</dbReference>
<feature type="compositionally biased region" description="Low complexity" evidence="1">
    <location>
        <begin position="486"/>
        <end position="513"/>
    </location>
</feature>
<reference evidence="2 3" key="1">
    <citation type="submission" date="2021-11" db="EMBL/GenBank/DDBJ databases">
        <authorList>
            <person name="Islam A."/>
            <person name="Islam S."/>
            <person name="Flora M.S."/>
            <person name="Rahman M."/>
            <person name="Ziaur R.M."/>
            <person name="Epstein J.H."/>
            <person name="Hassan M."/>
            <person name="Klassen M."/>
            <person name="Woodard K."/>
            <person name="Webb A."/>
            <person name="Webby R.J."/>
            <person name="El Zowalaty M.E."/>
        </authorList>
    </citation>
    <scope>NUCLEOTIDE SEQUENCE [LARGE SCALE GENOMIC DNA]</scope>
    <source>
        <strain evidence="2">Pbs1</strain>
    </source>
</reference>
<feature type="compositionally biased region" description="Acidic residues" evidence="1">
    <location>
        <begin position="162"/>
        <end position="172"/>
    </location>
</feature>
<feature type="compositionally biased region" description="Low complexity" evidence="1">
    <location>
        <begin position="345"/>
        <end position="356"/>
    </location>
</feature>
<dbReference type="EMBL" id="CAKLCB010000376">
    <property type="protein sequence ID" value="CAH0521286.1"/>
    <property type="molecule type" value="Genomic_DNA"/>
</dbReference>
<feature type="compositionally biased region" description="Basic and acidic residues" evidence="1">
    <location>
        <begin position="434"/>
        <end position="446"/>
    </location>
</feature>
<sequence>MAACRIQQRWRRVAHGRVGAGEGEISDQHEPLTTMRLQSQRGSFGIFREVNEIRESSVFSKDLAELKIVMALKIQCWWRALVRAKGVGTLQQAGHETENEVENALITQTHTSTGRNDVALRRSGTNFCEEESGLENEQLDRQPTLTELQLLSQTGRFSYLSDDSDGNSEFEDAPSFVGEAPFAPSLTESQSSLDNEPFSSPRASHGDFGPRISSSSANMTFEFSISEYHSTFNDDKSDASSDIFVDAMEEHKPIEHNFHNVDADKNRHWTEECNSLVSDLAPSTDTSVSASGAPPPSPIKEEVFEEADNGRPSLSSSISDFDRLSSVRSESFLQELSLDSDTPRGSLASSSLSGVSKPHGESLADPFRSRDDSYADSTRFRGDSYADSTRSRNDSYADVFRSRDNSYDDGFQSHRDSYADTPCKSDYDDENLSDVEKNREGLKNCDSDSDYASSFISDTSALGQNTSEIEKDEVQDEDQATRNKSSSRWRAASVLSALSSRQSSKPTSSPTSSLEDEEKDETKTRSTTSHAVSSLSSVAGMLTRKLSVSTNNSGITRSFEAEIEDSVVYSPQAQQRAPKSKSRFGRFTAPTVSKPAFPTRFGWKSISRRGANGDDREPGDL</sequence>
<comment type="caution">
    <text evidence="2">The sequence shown here is derived from an EMBL/GenBank/DDBJ whole genome shotgun (WGS) entry which is preliminary data.</text>
</comment>
<proteinExistence type="predicted"/>
<feature type="compositionally biased region" description="Basic and acidic residues" evidence="1">
    <location>
        <begin position="358"/>
        <end position="426"/>
    </location>
</feature>
<feature type="region of interest" description="Disordered" evidence="1">
    <location>
        <begin position="161"/>
        <end position="211"/>
    </location>
</feature>
<feature type="region of interest" description="Disordered" evidence="1">
    <location>
        <begin position="569"/>
        <end position="591"/>
    </location>
</feature>